<organism evidence="10 11">
    <name type="scientific">Sanguibacter inulinus</name>
    <dbReference type="NCBI Taxonomy" id="60922"/>
    <lineage>
        <taxon>Bacteria</taxon>
        <taxon>Bacillati</taxon>
        <taxon>Actinomycetota</taxon>
        <taxon>Actinomycetes</taxon>
        <taxon>Micrococcales</taxon>
        <taxon>Sanguibacteraceae</taxon>
        <taxon>Sanguibacter</taxon>
    </lineage>
</organism>
<reference evidence="10 11" key="1">
    <citation type="submission" date="2020-07" db="EMBL/GenBank/DDBJ databases">
        <title>MOT database genomes.</title>
        <authorList>
            <person name="Joseph S."/>
            <person name="Aduse-Opoku J."/>
            <person name="Hashim A."/>
            <person name="Wade W."/>
            <person name="Curtis M."/>
        </authorList>
    </citation>
    <scope>NUCLEOTIDE SEQUENCE [LARGE SCALE GENOMIC DNA]</scope>
    <source>
        <strain evidence="10 11">DSM 100099</strain>
    </source>
</reference>
<dbReference type="InterPro" id="IPR011006">
    <property type="entry name" value="CheY-like_superfamily"/>
</dbReference>
<dbReference type="RefSeq" id="WP_179912290.1">
    <property type="nucleotide sequence ID" value="NZ_JACBYE010000004.1"/>
</dbReference>
<name>A0A853EQ21_9MICO</name>
<keyword evidence="3" id="KW-0805">Transcription regulation</keyword>
<dbReference type="PROSITE" id="PS50110">
    <property type="entry name" value="RESPONSE_REGULATORY"/>
    <property type="match status" value="1"/>
</dbReference>
<dbReference type="Pfam" id="PF00072">
    <property type="entry name" value="Response_reg"/>
    <property type="match status" value="1"/>
</dbReference>
<sequence>MTTIVIAEDDELQAELARRYLTREGYQTTVVGDGRSALEAVRSSVVDLLVLDVMLPQMDGFAVCRALRAAGDETPILMLTARSEEDDLLVGLELGADDYLSKPYSPREMVARARALLRRRRTVDDGPVTVGPLVVDPRRHEASVGGAPIDLTRAEMQLLTLLAEHAGLVLSRPQLLRHLHGSDEYTTERTIDTHMKNLRAKVDAVFDGPELLRTVYGVGYKLVDPTATEPGADAP</sequence>
<dbReference type="PANTHER" id="PTHR48111:SF1">
    <property type="entry name" value="TWO-COMPONENT RESPONSE REGULATOR ORR33"/>
    <property type="match status" value="1"/>
</dbReference>
<keyword evidence="1 6" id="KW-0597">Phosphoprotein</keyword>
<dbReference type="Gene3D" id="1.10.10.10">
    <property type="entry name" value="Winged helix-like DNA-binding domain superfamily/Winged helix DNA-binding domain"/>
    <property type="match status" value="1"/>
</dbReference>
<dbReference type="SMART" id="SM00862">
    <property type="entry name" value="Trans_reg_C"/>
    <property type="match status" value="1"/>
</dbReference>
<evidence type="ECO:0000256" key="7">
    <source>
        <dbReference type="PROSITE-ProRule" id="PRU01091"/>
    </source>
</evidence>
<dbReference type="Pfam" id="PF00486">
    <property type="entry name" value="Trans_reg_C"/>
    <property type="match status" value="1"/>
</dbReference>
<dbReference type="EMBL" id="JACBYE010000004">
    <property type="protein sequence ID" value="NYS92417.1"/>
    <property type="molecule type" value="Genomic_DNA"/>
</dbReference>
<evidence type="ECO:0000256" key="6">
    <source>
        <dbReference type="PROSITE-ProRule" id="PRU00169"/>
    </source>
</evidence>
<evidence type="ECO:0000256" key="3">
    <source>
        <dbReference type="ARBA" id="ARBA00023015"/>
    </source>
</evidence>
<protein>
    <submittedName>
        <fullName evidence="10">Response regulator transcription factor</fullName>
    </submittedName>
</protein>
<dbReference type="CDD" id="cd17574">
    <property type="entry name" value="REC_OmpR"/>
    <property type="match status" value="1"/>
</dbReference>
<evidence type="ECO:0000256" key="5">
    <source>
        <dbReference type="ARBA" id="ARBA00023163"/>
    </source>
</evidence>
<dbReference type="SUPFAM" id="SSF52172">
    <property type="entry name" value="CheY-like"/>
    <property type="match status" value="1"/>
</dbReference>
<feature type="domain" description="Response regulatory" evidence="8">
    <location>
        <begin position="3"/>
        <end position="117"/>
    </location>
</feature>
<evidence type="ECO:0000259" key="8">
    <source>
        <dbReference type="PROSITE" id="PS50110"/>
    </source>
</evidence>
<keyword evidence="11" id="KW-1185">Reference proteome</keyword>
<dbReference type="GO" id="GO:0000156">
    <property type="term" value="F:phosphorelay response regulator activity"/>
    <property type="evidence" value="ECO:0007669"/>
    <property type="project" value="TreeGrafter"/>
</dbReference>
<dbReference type="Gene3D" id="3.40.50.2300">
    <property type="match status" value="1"/>
</dbReference>
<keyword evidence="2" id="KW-0902">Two-component regulatory system</keyword>
<dbReference type="GO" id="GO:0006355">
    <property type="term" value="P:regulation of DNA-templated transcription"/>
    <property type="evidence" value="ECO:0007669"/>
    <property type="project" value="InterPro"/>
</dbReference>
<comment type="caution">
    <text evidence="10">The sequence shown here is derived from an EMBL/GenBank/DDBJ whole genome shotgun (WGS) entry which is preliminary data.</text>
</comment>
<dbReference type="SMART" id="SM00448">
    <property type="entry name" value="REC"/>
    <property type="match status" value="1"/>
</dbReference>
<accession>A0A853EQ21</accession>
<dbReference type="AlphaFoldDB" id="A0A853EQ21"/>
<dbReference type="GO" id="GO:0005829">
    <property type="term" value="C:cytosol"/>
    <property type="evidence" value="ECO:0007669"/>
    <property type="project" value="TreeGrafter"/>
</dbReference>
<evidence type="ECO:0000256" key="4">
    <source>
        <dbReference type="ARBA" id="ARBA00023125"/>
    </source>
</evidence>
<dbReference type="CDD" id="cd00383">
    <property type="entry name" value="trans_reg_C"/>
    <property type="match status" value="1"/>
</dbReference>
<evidence type="ECO:0000256" key="2">
    <source>
        <dbReference type="ARBA" id="ARBA00023012"/>
    </source>
</evidence>
<dbReference type="GO" id="GO:0032993">
    <property type="term" value="C:protein-DNA complex"/>
    <property type="evidence" value="ECO:0007669"/>
    <property type="project" value="TreeGrafter"/>
</dbReference>
<feature type="domain" description="OmpR/PhoB-type" evidence="9">
    <location>
        <begin position="125"/>
        <end position="224"/>
    </location>
</feature>
<dbReference type="FunFam" id="3.40.50.2300:FF:000001">
    <property type="entry name" value="DNA-binding response regulator PhoB"/>
    <property type="match status" value="1"/>
</dbReference>
<evidence type="ECO:0000313" key="11">
    <source>
        <dbReference type="Proteomes" id="UP000561011"/>
    </source>
</evidence>
<feature type="modified residue" description="4-aspartylphosphate" evidence="6">
    <location>
        <position position="52"/>
    </location>
</feature>
<keyword evidence="4 7" id="KW-0238">DNA-binding</keyword>
<dbReference type="GO" id="GO:0000976">
    <property type="term" value="F:transcription cis-regulatory region binding"/>
    <property type="evidence" value="ECO:0007669"/>
    <property type="project" value="TreeGrafter"/>
</dbReference>
<dbReference type="Gene3D" id="6.10.250.690">
    <property type="match status" value="1"/>
</dbReference>
<dbReference type="Proteomes" id="UP000561011">
    <property type="component" value="Unassembled WGS sequence"/>
</dbReference>
<dbReference type="PROSITE" id="PS51755">
    <property type="entry name" value="OMPR_PHOB"/>
    <property type="match status" value="1"/>
</dbReference>
<dbReference type="InterPro" id="IPR001789">
    <property type="entry name" value="Sig_transdc_resp-reg_receiver"/>
</dbReference>
<evidence type="ECO:0000313" key="10">
    <source>
        <dbReference type="EMBL" id="NYS92417.1"/>
    </source>
</evidence>
<dbReference type="InterPro" id="IPR039420">
    <property type="entry name" value="WalR-like"/>
</dbReference>
<proteinExistence type="predicted"/>
<feature type="DNA-binding region" description="OmpR/PhoB-type" evidence="7">
    <location>
        <begin position="125"/>
        <end position="224"/>
    </location>
</feature>
<dbReference type="InterPro" id="IPR001867">
    <property type="entry name" value="OmpR/PhoB-type_DNA-bd"/>
</dbReference>
<keyword evidence="5" id="KW-0804">Transcription</keyword>
<dbReference type="InterPro" id="IPR036388">
    <property type="entry name" value="WH-like_DNA-bd_sf"/>
</dbReference>
<evidence type="ECO:0000256" key="1">
    <source>
        <dbReference type="ARBA" id="ARBA00022553"/>
    </source>
</evidence>
<gene>
    <name evidence="10" type="ORF">HZZ10_02575</name>
</gene>
<dbReference type="PANTHER" id="PTHR48111">
    <property type="entry name" value="REGULATOR OF RPOS"/>
    <property type="match status" value="1"/>
</dbReference>
<evidence type="ECO:0000259" key="9">
    <source>
        <dbReference type="PROSITE" id="PS51755"/>
    </source>
</evidence>